<comment type="caution">
    <text evidence="1">The sequence shown here is derived from an EMBL/GenBank/DDBJ whole genome shotgun (WGS) entry which is preliminary data.</text>
</comment>
<gene>
    <name evidence="1" type="ORF">PanWU01x14_235820</name>
</gene>
<protein>
    <submittedName>
        <fullName evidence="1">Uncharacterized protein</fullName>
    </submittedName>
</protein>
<accession>A0A2P5BIT3</accession>
<dbReference type="AlphaFoldDB" id="A0A2P5BIT3"/>
<sequence length="67" mass="7914">MEKREKGRTWFFGLRLWRPAQRCLYRHHDPFSLELPKTCLILGSLESKGSGAQVETRCPYFVRIDDS</sequence>
<name>A0A2P5BIT3_PARAD</name>
<keyword evidence="2" id="KW-1185">Reference proteome</keyword>
<reference evidence="2" key="1">
    <citation type="submission" date="2016-06" db="EMBL/GenBank/DDBJ databases">
        <title>Parallel loss of symbiosis genes in relatives of nitrogen-fixing non-legume Parasponia.</title>
        <authorList>
            <person name="Van Velzen R."/>
            <person name="Holmer R."/>
            <person name="Bu F."/>
            <person name="Rutten L."/>
            <person name="Van Zeijl A."/>
            <person name="Liu W."/>
            <person name="Santuari L."/>
            <person name="Cao Q."/>
            <person name="Sharma T."/>
            <person name="Shen D."/>
            <person name="Roswanjaya Y."/>
            <person name="Wardhani T."/>
            <person name="Kalhor M.S."/>
            <person name="Jansen J."/>
            <person name="Van den Hoogen J."/>
            <person name="Gungor B."/>
            <person name="Hartog M."/>
            <person name="Hontelez J."/>
            <person name="Verver J."/>
            <person name="Yang W.-C."/>
            <person name="Schijlen E."/>
            <person name="Repin R."/>
            <person name="Schilthuizen M."/>
            <person name="Schranz E."/>
            <person name="Heidstra R."/>
            <person name="Miyata K."/>
            <person name="Fedorova E."/>
            <person name="Kohlen W."/>
            <person name="Bisseling T."/>
            <person name="Smit S."/>
            <person name="Geurts R."/>
        </authorList>
    </citation>
    <scope>NUCLEOTIDE SEQUENCE [LARGE SCALE GENOMIC DNA]</scope>
    <source>
        <strain evidence="2">cv. WU1-14</strain>
    </source>
</reference>
<organism evidence="1 2">
    <name type="scientific">Parasponia andersonii</name>
    <name type="common">Sponia andersonii</name>
    <dbReference type="NCBI Taxonomy" id="3476"/>
    <lineage>
        <taxon>Eukaryota</taxon>
        <taxon>Viridiplantae</taxon>
        <taxon>Streptophyta</taxon>
        <taxon>Embryophyta</taxon>
        <taxon>Tracheophyta</taxon>
        <taxon>Spermatophyta</taxon>
        <taxon>Magnoliopsida</taxon>
        <taxon>eudicotyledons</taxon>
        <taxon>Gunneridae</taxon>
        <taxon>Pentapetalae</taxon>
        <taxon>rosids</taxon>
        <taxon>fabids</taxon>
        <taxon>Rosales</taxon>
        <taxon>Cannabaceae</taxon>
        <taxon>Parasponia</taxon>
    </lineage>
</organism>
<proteinExistence type="predicted"/>
<evidence type="ECO:0000313" key="1">
    <source>
        <dbReference type="EMBL" id="PON48705.1"/>
    </source>
</evidence>
<dbReference type="Proteomes" id="UP000237105">
    <property type="component" value="Unassembled WGS sequence"/>
</dbReference>
<evidence type="ECO:0000313" key="2">
    <source>
        <dbReference type="Proteomes" id="UP000237105"/>
    </source>
</evidence>
<dbReference type="EMBL" id="JXTB01000272">
    <property type="protein sequence ID" value="PON48705.1"/>
    <property type="molecule type" value="Genomic_DNA"/>
</dbReference>